<gene>
    <name evidence="2" type="ORF">GCM10011354_27310</name>
</gene>
<feature type="transmembrane region" description="Helical" evidence="1">
    <location>
        <begin position="236"/>
        <end position="258"/>
    </location>
</feature>
<feature type="transmembrane region" description="Helical" evidence="1">
    <location>
        <begin position="169"/>
        <end position="190"/>
    </location>
</feature>
<feature type="transmembrane region" description="Helical" evidence="1">
    <location>
        <begin position="304"/>
        <end position="326"/>
    </location>
</feature>
<keyword evidence="1" id="KW-0812">Transmembrane</keyword>
<evidence type="ECO:0000313" key="3">
    <source>
        <dbReference type="Proteomes" id="UP000650511"/>
    </source>
</evidence>
<dbReference type="AlphaFoldDB" id="A0A8J3EST0"/>
<name>A0A8J3EST0_9ACTN</name>
<dbReference type="RefSeq" id="WP_130649004.1">
    <property type="nucleotide sequence ID" value="NZ_BMHA01000010.1"/>
</dbReference>
<protein>
    <recommendedName>
        <fullName evidence="4">TIGR00341 family protein</fullName>
    </recommendedName>
</protein>
<keyword evidence="3" id="KW-1185">Reference proteome</keyword>
<feature type="transmembrane region" description="Helical" evidence="1">
    <location>
        <begin position="264"/>
        <end position="292"/>
    </location>
</feature>
<feature type="transmembrane region" description="Helical" evidence="1">
    <location>
        <begin position="202"/>
        <end position="224"/>
    </location>
</feature>
<organism evidence="2 3">
    <name type="scientific">Egicoccus halophilus</name>
    <dbReference type="NCBI Taxonomy" id="1670830"/>
    <lineage>
        <taxon>Bacteria</taxon>
        <taxon>Bacillati</taxon>
        <taxon>Actinomycetota</taxon>
        <taxon>Nitriliruptoria</taxon>
        <taxon>Egicoccales</taxon>
        <taxon>Egicoccaceae</taxon>
        <taxon>Egicoccus</taxon>
    </lineage>
</organism>
<keyword evidence="1" id="KW-0472">Membrane</keyword>
<evidence type="ECO:0008006" key="4">
    <source>
        <dbReference type="Google" id="ProtNLM"/>
    </source>
</evidence>
<evidence type="ECO:0000256" key="1">
    <source>
        <dbReference type="SAM" id="Phobius"/>
    </source>
</evidence>
<dbReference type="Pfam" id="PF04087">
    <property type="entry name" value="DUF389"/>
    <property type="match status" value="1"/>
</dbReference>
<reference evidence="2" key="2">
    <citation type="submission" date="2020-09" db="EMBL/GenBank/DDBJ databases">
        <authorList>
            <person name="Sun Q."/>
            <person name="Zhou Y."/>
        </authorList>
    </citation>
    <scope>NUCLEOTIDE SEQUENCE</scope>
    <source>
        <strain evidence="2">CGMCC 1.14988</strain>
    </source>
</reference>
<dbReference type="InterPro" id="IPR005240">
    <property type="entry name" value="DUF389"/>
</dbReference>
<dbReference type="PANTHER" id="PTHR20992:SF9">
    <property type="entry name" value="AT15442P-RELATED"/>
    <property type="match status" value="1"/>
</dbReference>
<feature type="transmembrane region" description="Helical" evidence="1">
    <location>
        <begin position="108"/>
        <end position="129"/>
    </location>
</feature>
<accession>A0A8J3EST0</accession>
<dbReference type="OrthoDB" id="847959at2"/>
<feature type="transmembrane region" description="Helical" evidence="1">
    <location>
        <begin position="135"/>
        <end position="157"/>
    </location>
</feature>
<comment type="caution">
    <text evidence="2">The sequence shown here is derived from an EMBL/GenBank/DDBJ whole genome shotgun (WGS) entry which is preliminary data.</text>
</comment>
<proteinExistence type="predicted"/>
<keyword evidence="1" id="KW-1133">Transmembrane helix</keyword>
<reference evidence="2" key="1">
    <citation type="journal article" date="2014" name="Int. J. Syst. Evol. Microbiol.">
        <title>Complete genome sequence of Corynebacterium casei LMG S-19264T (=DSM 44701T), isolated from a smear-ripened cheese.</title>
        <authorList>
            <consortium name="US DOE Joint Genome Institute (JGI-PGF)"/>
            <person name="Walter F."/>
            <person name="Albersmeier A."/>
            <person name="Kalinowski J."/>
            <person name="Ruckert C."/>
        </authorList>
    </citation>
    <scope>NUCLEOTIDE SEQUENCE</scope>
    <source>
        <strain evidence="2">CGMCC 1.14988</strain>
    </source>
</reference>
<evidence type="ECO:0000313" key="2">
    <source>
        <dbReference type="EMBL" id="GGI08080.1"/>
    </source>
</evidence>
<dbReference type="PANTHER" id="PTHR20992">
    <property type="entry name" value="AT15442P-RELATED"/>
    <property type="match status" value="1"/>
</dbReference>
<dbReference type="EMBL" id="BMHA01000010">
    <property type="protein sequence ID" value="GGI08080.1"/>
    <property type="molecule type" value="Genomic_DNA"/>
</dbReference>
<dbReference type="Proteomes" id="UP000650511">
    <property type="component" value="Unassembled WGS sequence"/>
</dbReference>
<sequence>MRRLQCYVPTGSGAEVLARAAAAGATDGVRLDGRDADDTPQELLLLYLPNDRFDDVLEVLEDVDDLRLTFQRDSVVALSPPAEELPDQVSDVTSRGPLEMLVEGLQSLGAWPPFLVYSATAGAVVWAGLVSETVFLLTAAMLIAPYAAPAMTTALATARGDGLLLRRSVGRYLAAVATTAVTAALLTLVTGESAPTELMLQVADVSAMSVLLPMAAGVAGALGFSRADRTGIVSGAGIGMLVALALAPQAGLLGIGLALGEARIVGSAAFVATLQLVGINVAASLVFHLLGVRRQVPRVRDGSLVASLGAAAATAVALVGLLVLQWQTAPDLTRETVMTRAEAITLSFLDEQPGIVATDAVARFPLADNLPIEVFALRAQAVALSADAASGDELTAALDERLREEFPSTNPTVVVSVERGS</sequence>